<organism evidence="1 2">
    <name type="scientific">Streptomyces levis</name>
    <dbReference type="NCBI Taxonomy" id="285566"/>
    <lineage>
        <taxon>Bacteria</taxon>
        <taxon>Bacillati</taxon>
        <taxon>Actinomycetota</taxon>
        <taxon>Actinomycetes</taxon>
        <taxon>Kitasatosporales</taxon>
        <taxon>Streptomycetaceae</taxon>
        <taxon>Streptomyces</taxon>
    </lineage>
</organism>
<reference evidence="1 2" key="1">
    <citation type="journal article" date="2019" name="Int. J. Syst. Evol. Microbiol.">
        <title>The Global Catalogue of Microorganisms (GCM) 10K type strain sequencing project: providing services to taxonomists for standard genome sequencing and annotation.</title>
        <authorList>
            <consortium name="The Broad Institute Genomics Platform"/>
            <consortium name="The Broad Institute Genome Sequencing Center for Infectious Disease"/>
            <person name="Wu L."/>
            <person name="Ma J."/>
        </authorList>
    </citation>
    <scope>NUCLEOTIDE SEQUENCE [LARGE SCALE GENOMIC DNA]</scope>
    <source>
        <strain evidence="1 2">JCM 6924</strain>
    </source>
</reference>
<protein>
    <submittedName>
        <fullName evidence="1">Uncharacterized protein</fullName>
    </submittedName>
</protein>
<sequence length="166" mass="17558">MHLKPVALDVIAEARDEAHAVMATLMARLAPGEHVVRLGVDMEGQERPLSATVALTVEGDGGADDLVGADAKYFDNFVFLLTCGLAQTLCSGVLYVRSEGVDGQITVRAWHLCWGALNECPSAEAAELLDGREPGVYVDAFGLHAADDGEEDGCEAVFPPVAYTVL</sequence>
<accession>A0ABN3P2Q1</accession>
<dbReference type="EMBL" id="BAAATM010000027">
    <property type="protein sequence ID" value="GAA2558477.1"/>
    <property type="molecule type" value="Genomic_DNA"/>
</dbReference>
<dbReference type="Proteomes" id="UP001501095">
    <property type="component" value="Unassembled WGS sequence"/>
</dbReference>
<name>A0ABN3P2Q1_9ACTN</name>
<evidence type="ECO:0000313" key="2">
    <source>
        <dbReference type="Proteomes" id="UP001501095"/>
    </source>
</evidence>
<comment type="caution">
    <text evidence="1">The sequence shown here is derived from an EMBL/GenBank/DDBJ whole genome shotgun (WGS) entry which is preliminary data.</text>
</comment>
<proteinExistence type="predicted"/>
<gene>
    <name evidence="1" type="ORF">GCM10010423_70490</name>
</gene>
<keyword evidence="2" id="KW-1185">Reference proteome</keyword>
<dbReference type="RefSeq" id="WP_344543954.1">
    <property type="nucleotide sequence ID" value="NZ_BAAATM010000027.1"/>
</dbReference>
<evidence type="ECO:0000313" key="1">
    <source>
        <dbReference type="EMBL" id="GAA2558477.1"/>
    </source>
</evidence>